<dbReference type="SUPFAM" id="SSF55797">
    <property type="entry name" value="PR-1-like"/>
    <property type="match status" value="1"/>
</dbReference>
<dbReference type="Proteomes" id="UP001516061">
    <property type="component" value="Unassembled WGS sequence"/>
</dbReference>
<dbReference type="SMART" id="SM00198">
    <property type="entry name" value="SCP"/>
    <property type="match status" value="1"/>
</dbReference>
<evidence type="ECO:0000313" key="4">
    <source>
        <dbReference type="Proteomes" id="UP001516061"/>
    </source>
</evidence>
<reference evidence="3 4" key="1">
    <citation type="submission" date="2020-05" db="EMBL/GenBank/DDBJ databases">
        <title>Genomic Encyclopedia of Type Strains, Phase IV (KMG-V): Genome sequencing to study the core and pangenomes of soil and plant-associated prokaryotes.</title>
        <authorList>
            <person name="Whitman W."/>
        </authorList>
    </citation>
    <scope>NUCLEOTIDE SEQUENCE [LARGE SCALE GENOMIC DNA]</scope>
    <source>
        <strain evidence="3 4">C29</strain>
    </source>
</reference>
<sequence length="184" mass="20284">MLSRRLFLPVLVLLAAGLSCAVAAPVAGGGGGGDTRTVLPSEAREQMLQRHNEWRLHAGVAPLAWSDEMARSAGQWALRLERGRGRPCDAQPSPDLHIGENMYWSSAYRWKDGRTALQPLDPVYVVDQWAQQGADLDPETHQCRTGRVCSHYQQLVAPAAREVGCARLVCPALDQVWICQYRLG</sequence>
<organism evidence="3 4">
    <name type="scientific">Sphaerotilus uruguayifluvii</name>
    <dbReference type="NCBI Taxonomy" id="2735897"/>
    <lineage>
        <taxon>Bacteria</taxon>
        <taxon>Pseudomonadati</taxon>
        <taxon>Pseudomonadota</taxon>
        <taxon>Betaproteobacteria</taxon>
        <taxon>Burkholderiales</taxon>
        <taxon>Sphaerotilaceae</taxon>
        <taxon>Sphaerotilus</taxon>
    </lineage>
</organism>
<dbReference type="InterPro" id="IPR035940">
    <property type="entry name" value="CAP_sf"/>
</dbReference>
<dbReference type="PROSITE" id="PS51257">
    <property type="entry name" value="PROKAR_LIPOPROTEIN"/>
    <property type="match status" value="1"/>
</dbReference>
<dbReference type="InterPro" id="IPR014044">
    <property type="entry name" value="CAP_dom"/>
</dbReference>
<proteinExistence type="predicted"/>
<evidence type="ECO:0000313" key="3">
    <source>
        <dbReference type="EMBL" id="NRT58159.1"/>
    </source>
</evidence>
<feature type="chain" id="PRO_5046757705" description="SCP domain-containing protein" evidence="1">
    <location>
        <begin position="24"/>
        <end position="184"/>
    </location>
</feature>
<dbReference type="EMBL" id="JABSNM010000024">
    <property type="protein sequence ID" value="NRT58159.1"/>
    <property type="molecule type" value="Genomic_DNA"/>
</dbReference>
<dbReference type="Gene3D" id="3.40.33.10">
    <property type="entry name" value="CAP"/>
    <property type="match status" value="1"/>
</dbReference>
<dbReference type="Pfam" id="PF00188">
    <property type="entry name" value="CAP"/>
    <property type="match status" value="1"/>
</dbReference>
<comment type="caution">
    <text evidence="3">The sequence shown here is derived from an EMBL/GenBank/DDBJ whole genome shotgun (WGS) entry which is preliminary data.</text>
</comment>
<evidence type="ECO:0000256" key="1">
    <source>
        <dbReference type="SAM" id="SignalP"/>
    </source>
</evidence>
<keyword evidence="1" id="KW-0732">Signal</keyword>
<feature type="domain" description="SCP" evidence="2">
    <location>
        <begin position="42"/>
        <end position="184"/>
    </location>
</feature>
<name>A0ABX2G7A0_9BURK</name>
<dbReference type="PANTHER" id="PTHR10334">
    <property type="entry name" value="CYSTEINE-RICH SECRETORY PROTEIN-RELATED"/>
    <property type="match status" value="1"/>
</dbReference>
<accession>A0ABX2G7A0</accession>
<feature type="signal peptide" evidence="1">
    <location>
        <begin position="1"/>
        <end position="23"/>
    </location>
</feature>
<evidence type="ECO:0000259" key="2">
    <source>
        <dbReference type="SMART" id="SM00198"/>
    </source>
</evidence>
<protein>
    <recommendedName>
        <fullName evidence="2">SCP domain-containing protein</fullName>
    </recommendedName>
</protein>
<dbReference type="RefSeq" id="WP_173807181.1">
    <property type="nucleotide sequence ID" value="NZ_JABSNM010000024.1"/>
</dbReference>
<gene>
    <name evidence="3" type="ORF">HNQ01_003925</name>
</gene>
<dbReference type="InterPro" id="IPR001283">
    <property type="entry name" value="CRISP-related"/>
</dbReference>
<keyword evidence="4" id="KW-1185">Reference proteome</keyword>